<dbReference type="Gene3D" id="3.40.50.11350">
    <property type="match status" value="1"/>
</dbReference>
<evidence type="ECO:0000256" key="2">
    <source>
        <dbReference type="ARBA" id="ARBA00022676"/>
    </source>
</evidence>
<comment type="similarity">
    <text evidence="1">Belongs to the glycosyltransferase 37 family.</text>
</comment>
<gene>
    <name evidence="9" type="ORF">BYL167_LOCUS10303</name>
    <name evidence="8" type="ORF">GIL414_LOCUS7425</name>
    <name evidence="7" type="ORF">KQP761_LOCUS10104</name>
</gene>
<feature type="compositionally biased region" description="Polar residues" evidence="6">
    <location>
        <begin position="464"/>
        <end position="480"/>
    </location>
</feature>
<evidence type="ECO:0000313" key="10">
    <source>
        <dbReference type="Proteomes" id="UP000663834"/>
    </source>
</evidence>
<dbReference type="GO" id="GO:0016020">
    <property type="term" value="C:membrane"/>
    <property type="evidence" value="ECO:0007669"/>
    <property type="project" value="InterPro"/>
</dbReference>
<dbReference type="GO" id="GO:0005794">
    <property type="term" value="C:Golgi apparatus"/>
    <property type="evidence" value="ECO:0007669"/>
    <property type="project" value="TreeGrafter"/>
</dbReference>
<dbReference type="AlphaFoldDB" id="A0A815LLE2"/>
<evidence type="ECO:0000313" key="9">
    <source>
        <dbReference type="EMBL" id="CAF3936945.1"/>
    </source>
</evidence>
<evidence type="ECO:0008006" key="11">
    <source>
        <dbReference type="Google" id="ProtNLM"/>
    </source>
</evidence>
<dbReference type="OrthoDB" id="428346at2759"/>
<evidence type="ECO:0000256" key="1">
    <source>
        <dbReference type="ARBA" id="ARBA00010481"/>
    </source>
</evidence>
<dbReference type="Gene3D" id="3.40.50.11340">
    <property type="match status" value="1"/>
</dbReference>
<dbReference type="Pfam" id="PF03254">
    <property type="entry name" value="XG_FTase"/>
    <property type="match status" value="1"/>
</dbReference>
<dbReference type="GO" id="GO:0009969">
    <property type="term" value="P:xyloglucan biosynthetic process"/>
    <property type="evidence" value="ECO:0007669"/>
    <property type="project" value="TreeGrafter"/>
</dbReference>
<evidence type="ECO:0000256" key="5">
    <source>
        <dbReference type="ARBA" id="ARBA00023316"/>
    </source>
</evidence>
<keyword evidence="3" id="KW-0808">Transferase</keyword>
<evidence type="ECO:0000256" key="3">
    <source>
        <dbReference type="ARBA" id="ARBA00022679"/>
    </source>
</evidence>
<dbReference type="EMBL" id="CAJOBJ010002262">
    <property type="protein sequence ID" value="CAF3918082.1"/>
    <property type="molecule type" value="Genomic_DNA"/>
</dbReference>
<dbReference type="Proteomes" id="UP000681720">
    <property type="component" value="Unassembled WGS sequence"/>
</dbReference>
<evidence type="ECO:0000256" key="6">
    <source>
        <dbReference type="SAM" id="MobiDB-lite"/>
    </source>
</evidence>
<dbReference type="EMBL" id="CAJNOW010004249">
    <property type="protein sequence ID" value="CAF1410027.1"/>
    <property type="molecule type" value="Genomic_DNA"/>
</dbReference>
<dbReference type="Proteomes" id="UP000681967">
    <property type="component" value="Unassembled WGS sequence"/>
</dbReference>
<reference evidence="7" key="1">
    <citation type="submission" date="2021-02" db="EMBL/GenBank/DDBJ databases">
        <authorList>
            <person name="Nowell W R."/>
        </authorList>
    </citation>
    <scope>NUCLEOTIDE SEQUENCE</scope>
</reference>
<dbReference type="PANTHER" id="PTHR31889">
    <property type="entry name" value="FUCOSYLTRANSFERASE 2-RELATED"/>
    <property type="match status" value="1"/>
</dbReference>
<sequence length="487" mass="56266">NEQRSKQGLPITDGESVVIIEDVGNATSSPTSKRMKPNDADDDVLYDIEHMHDITIIYFVYTIRRKFIVSSPCSHLYNVNSFQICALSKKICNITILLDSYNKYRNCIIKYSYTDVDFVVFDAVNGLGNRVLGLIAVITYALVTSRVLLINWQPGDNHQVYFEDLFLPISDKAPFSYQYSLARLVNLIRNRWINEIEHKTKESQIPTDWAFYFDREILCNNKVYSQSWFKGLRFYILNFISHRVKWIRTDQYFVPLLKRNEKTKQAFITLFQNGQVFSELARSLLHPVPKVNSIIENFQTKYNLENNYVAIGVHMRSWSTNMVNHIEPFQKCIEHVIQNVSKSSKEEILIRLYIISNAQQRRQQLQSHISRMYKNVEILNVPETHKDANIVEKMQYTLAELLILSKMKHLIVTSKSTFGMIAQGLAGKGAWIVRQGAPQEIQNIKSDHCEWESSSEPEYQMMGSLQTNDSCSQSGASTPSIGERTVV</sequence>
<dbReference type="GO" id="GO:0042546">
    <property type="term" value="P:cell wall biogenesis"/>
    <property type="evidence" value="ECO:0007669"/>
    <property type="project" value="InterPro"/>
</dbReference>
<dbReference type="InterPro" id="IPR004938">
    <property type="entry name" value="XG_FTase"/>
</dbReference>
<dbReference type="EMBL" id="CAJOBH010003086">
    <property type="protein sequence ID" value="CAF3936945.1"/>
    <property type="molecule type" value="Genomic_DNA"/>
</dbReference>
<accession>A0A815LLE2</accession>
<protein>
    <recommendedName>
        <fullName evidence="11">Fucosyltransferase</fullName>
    </recommendedName>
</protein>
<comment type="caution">
    <text evidence="7">The sequence shown here is derived from an EMBL/GenBank/DDBJ whole genome shotgun (WGS) entry which is preliminary data.</text>
</comment>
<dbReference type="GO" id="GO:0008107">
    <property type="term" value="F:galactoside 2-alpha-L-fucosyltransferase activity"/>
    <property type="evidence" value="ECO:0007669"/>
    <property type="project" value="InterPro"/>
</dbReference>
<proteinExistence type="inferred from homology"/>
<dbReference type="GO" id="GO:0071555">
    <property type="term" value="P:cell wall organization"/>
    <property type="evidence" value="ECO:0007669"/>
    <property type="project" value="UniProtKB-KW"/>
</dbReference>
<keyword evidence="2" id="KW-0328">Glycosyltransferase</keyword>
<name>A0A815LLE2_9BILA</name>
<evidence type="ECO:0000313" key="7">
    <source>
        <dbReference type="EMBL" id="CAF1410027.1"/>
    </source>
</evidence>
<evidence type="ECO:0000256" key="4">
    <source>
        <dbReference type="ARBA" id="ARBA00023180"/>
    </source>
</evidence>
<dbReference type="Proteomes" id="UP000663834">
    <property type="component" value="Unassembled WGS sequence"/>
</dbReference>
<keyword evidence="5" id="KW-0961">Cell wall biogenesis/degradation</keyword>
<evidence type="ECO:0000313" key="8">
    <source>
        <dbReference type="EMBL" id="CAF3918082.1"/>
    </source>
</evidence>
<feature type="non-terminal residue" evidence="7">
    <location>
        <position position="1"/>
    </location>
</feature>
<organism evidence="7 10">
    <name type="scientific">Rotaria magnacalcarata</name>
    <dbReference type="NCBI Taxonomy" id="392030"/>
    <lineage>
        <taxon>Eukaryota</taxon>
        <taxon>Metazoa</taxon>
        <taxon>Spiralia</taxon>
        <taxon>Gnathifera</taxon>
        <taxon>Rotifera</taxon>
        <taxon>Eurotatoria</taxon>
        <taxon>Bdelloidea</taxon>
        <taxon>Philodinida</taxon>
        <taxon>Philodinidae</taxon>
        <taxon>Rotaria</taxon>
    </lineage>
</organism>
<dbReference type="PANTHER" id="PTHR31889:SF2">
    <property type="entry name" value="FUCOSYLTRANSFERASE 3"/>
    <property type="match status" value="1"/>
</dbReference>
<feature type="region of interest" description="Disordered" evidence="6">
    <location>
        <begin position="464"/>
        <end position="487"/>
    </location>
</feature>
<keyword evidence="4" id="KW-0325">Glycoprotein</keyword>